<dbReference type="EMBL" id="FODT01000002">
    <property type="protein sequence ID" value="SEO41542.1"/>
    <property type="molecule type" value="Genomic_DNA"/>
</dbReference>
<keyword evidence="2" id="KW-1185">Reference proteome</keyword>
<evidence type="ECO:0000313" key="2">
    <source>
        <dbReference type="Proteomes" id="UP000199615"/>
    </source>
</evidence>
<dbReference type="AlphaFoldDB" id="A0A1H8PHT5"/>
<sequence>AKVKLRGRDRVDAAFNLALAAYNLIRLPKLLGAAA</sequence>
<feature type="non-terminal residue" evidence="1">
    <location>
        <position position="1"/>
    </location>
</feature>
<evidence type="ECO:0008006" key="3">
    <source>
        <dbReference type="Google" id="ProtNLM"/>
    </source>
</evidence>
<reference evidence="2" key="1">
    <citation type="submission" date="2016-10" db="EMBL/GenBank/DDBJ databases">
        <authorList>
            <person name="Varghese N."/>
            <person name="Submissions S."/>
        </authorList>
    </citation>
    <scope>NUCLEOTIDE SEQUENCE [LARGE SCALE GENOMIC DNA]</scope>
    <source>
        <strain evidence="2">DSM 123</strain>
    </source>
</reference>
<gene>
    <name evidence="1" type="ORF">SAMN05444123_102569</name>
</gene>
<protein>
    <recommendedName>
        <fullName evidence="3">Transposase DDE domain-containing protein</fullName>
    </recommendedName>
</protein>
<name>A0A1H8PHT5_9BRAD</name>
<organism evidence="1 2">
    <name type="scientific">Rhodopseudomonas pseudopalustris</name>
    <dbReference type="NCBI Taxonomy" id="1513892"/>
    <lineage>
        <taxon>Bacteria</taxon>
        <taxon>Pseudomonadati</taxon>
        <taxon>Pseudomonadota</taxon>
        <taxon>Alphaproteobacteria</taxon>
        <taxon>Hyphomicrobiales</taxon>
        <taxon>Nitrobacteraceae</taxon>
        <taxon>Rhodopseudomonas</taxon>
    </lineage>
</organism>
<evidence type="ECO:0000313" key="1">
    <source>
        <dbReference type="EMBL" id="SEO41542.1"/>
    </source>
</evidence>
<accession>A0A1H8PHT5</accession>
<proteinExistence type="predicted"/>
<dbReference type="Proteomes" id="UP000199615">
    <property type="component" value="Unassembled WGS sequence"/>
</dbReference>